<organism evidence="3 4">
    <name type="scientific">Xanthomonas campestris pv. phaseoli</name>
    <dbReference type="NCBI Taxonomy" id="317013"/>
    <lineage>
        <taxon>Bacteria</taxon>
        <taxon>Pseudomonadati</taxon>
        <taxon>Pseudomonadota</taxon>
        <taxon>Gammaproteobacteria</taxon>
        <taxon>Lysobacterales</taxon>
        <taxon>Lysobacteraceae</taxon>
        <taxon>Xanthomonas</taxon>
    </lineage>
</organism>
<dbReference type="Proteomes" id="UP000234345">
    <property type="component" value="Unassembled WGS sequence"/>
</dbReference>
<dbReference type="Gene3D" id="3.40.1620.10">
    <property type="entry name" value="YefM-like domain"/>
    <property type="match status" value="1"/>
</dbReference>
<dbReference type="InterPro" id="IPR006442">
    <property type="entry name" value="Antitoxin_Phd/YefM"/>
</dbReference>
<dbReference type="EMBL" id="OCZC01000043">
    <property type="protein sequence ID" value="SOO22492.1"/>
    <property type="molecule type" value="Genomic_DNA"/>
</dbReference>
<gene>
    <name evidence="3" type="ORF">XFF6991_150253</name>
</gene>
<evidence type="ECO:0000313" key="4">
    <source>
        <dbReference type="Proteomes" id="UP000234345"/>
    </source>
</evidence>
<evidence type="ECO:0000256" key="1">
    <source>
        <dbReference type="ARBA" id="ARBA00009981"/>
    </source>
</evidence>
<dbReference type="SUPFAM" id="SSF143120">
    <property type="entry name" value="YefM-like"/>
    <property type="match status" value="1"/>
</dbReference>
<dbReference type="NCBIfam" id="TIGR01552">
    <property type="entry name" value="phd_fam"/>
    <property type="match status" value="1"/>
</dbReference>
<reference evidence="3 4" key="1">
    <citation type="submission" date="2017-10" db="EMBL/GenBank/DDBJ databases">
        <authorList>
            <person name="Regsiter A."/>
            <person name="William W."/>
        </authorList>
    </citation>
    <scope>NUCLEOTIDE SEQUENCE [LARGE SCALE GENOMIC DNA]</scope>
    <source>
        <strain evidence="3 4">CFBP6991</strain>
    </source>
</reference>
<accession>A0A7Z7IVU5</accession>
<protein>
    <recommendedName>
        <fullName evidence="2">Antitoxin</fullName>
    </recommendedName>
</protein>
<proteinExistence type="inferred from homology"/>
<dbReference type="InterPro" id="IPR036165">
    <property type="entry name" value="YefM-like_sf"/>
</dbReference>
<dbReference type="Pfam" id="PF02604">
    <property type="entry name" value="PhdYeFM_antitox"/>
    <property type="match status" value="1"/>
</dbReference>
<comment type="caution">
    <text evidence="3">The sequence shown here is derived from an EMBL/GenBank/DDBJ whole genome shotgun (WGS) entry which is preliminary data.</text>
</comment>
<sequence length="91" mass="10038">MVIPEACMTITTLSSRELNQDVTRAKKATKSGPVFITDRGKPAHVLLSFEDYQRLTKQRRNIADALAMPGVAEIEFEPPRVTIGALPADLE</sequence>
<evidence type="ECO:0000256" key="2">
    <source>
        <dbReference type="RuleBase" id="RU362080"/>
    </source>
</evidence>
<name>A0A7Z7IVU5_XANCH</name>
<comment type="function">
    <text evidence="2">Antitoxin component of a type II toxin-antitoxin (TA) system.</text>
</comment>
<evidence type="ECO:0000313" key="3">
    <source>
        <dbReference type="EMBL" id="SOO22492.1"/>
    </source>
</evidence>
<comment type="similarity">
    <text evidence="1 2">Belongs to the phD/YefM antitoxin family.</text>
</comment>
<dbReference type="AlphaFoldDB" id="A0A7Z7IVU5"/>